<evidence type="ECO:0000313" key="7">
    <source>
        <dbReference type="Proteomes" id="UP000095463"/>
    </source>
</evidence>
<dbReference type="RefSeq" id="WP_069908561.1">
    <property type="nucleotide sequence ID" value="NZ_LAJE02000078.1"/>
</dbReference>
<evidence type="ECO:0000256" key="3">
    <source>
        <dbReference type="ARBA" id="ARBA00022729"/>
    </source>
</evidence>
<dbReference type="OrthoDB" id="5897001at2"/>
<protein>
    <submittedName>
        <fullName evidence="6">Sugar ABC transporter substrate-binding protein</fullName>
    </submittedName>
</protein>
<proteinExistence type="inferred from homology"/>
<keyword evidence="7" id="KW-1185">Reference proteome</keyword>
<keyword evidence="3 5" id="KW-0732">Signal</keyword>
<comment type="similarity">
    <text evidence="1">Belongs to the bacterial solute-binding protein 1 family.</text>
</comment>
<evidence type="ECO:0000256" key="5">
    <source>
        <dbReference type="SAM" id="SignalP"/>
    </source>
</evidence>
<evidence type="ECO:0000313" key="6">
    <source>
        <dbReference type="EMBL" id="OEO32286.1"/>
    </source>
</evidence>
<dbReference type="Pfam" id="PF13416">
    <property type="entry name" value="SBP_bac_8"/>
    <property type="match status" value="1"/>
</dbReference>
<accession>A0A1E5XUP3</accession>
<dbReference type="Proteomes" id="UP000095463">
    <property type="component" value="Unassembled WGS sequence"/>
</dbReference>
<keyword evidence="2" id="KW-0813">Transport</keyword>
<sequence length="417" mass="45871">MKKLLAALLLTAGLVSPALAQSDEAGKLRLMTFGGEAQLKSTQDAVTRFNAKYPNVEVEIGVDAVGGGWGDFVSRVLQQYNAGEQYDVYHTAVETLQSFAARDLFIPLDDYIATGDFSDFDAKLFDLTKYKGKTYFIPSTWNNIMTNYNRALFAEAGIPAPSKTWTWDEFAAIAEKLTKRDANGNVTQFGYEVPAFFFGLMPWFLSNGTSPVTADWSASNMTDPKVAETLQFLYDLIHVKKVSPVPGQEGVENQFFAGQIAMISRGHWIVQNAIASKLDMDIATQPGKVSNDTVIGFGAYGISSKAQNPELAKALVTELLSYETQVAEGDLGGAVPGRKSAAETENFLKFPPSAPLYYETLPTTHAVPSPANFQEVDQIFMRYFNAIMTDEMTIPDAVAKADQELTRSFERIKRVTQ</sequence>
<comment type="caution">
    <text evidence="6">The sequence shown here is derived from an EMBL/GenBank/DDBJ whole genome shotgun (WGS) entry which is preliminary data.</text>
</comment>
<dbReference type="PANTHER" id="PTHR30061:SF50">
    <property type="entry name" value="MALTOSE_MALTODEXTRIN-BINDING PERIPLASMIC PROTEIN"/>
    <property type="match status" value="1"/>
</dbReference>
<dbReference type="SUPFAM" id="SSF53850">
    <property type="entry name" value="Periplasmic binding protein-like II"/>
    <property type="match status" value="1"/>
</dbReference>
<keyword evidence="4" id="KW-0574">Periplasm</keyword>
<dbReference type="EMBL" id="LAJE02000078">
    <property type="protein sequence ID" value="OEO32286.1"/>
    <property type="molecule type" value="Genomic_DNA"/>
</dbReference>
<name>A0A1E5XUP3_9HYPH</name>
<dbReference type="AlphaFoldDB" id="A0A1E5XUP3"/>
<dbReference type="GO" id="GO:1901982">
    <property type="term" value="F:maltose binding"/>
    <property type="evidence" value="ECO:0007669"/>
    <property type="project" value="TreeGrafter"/>
</dbReference>
<dbReference type="PANTHER" id="PTHR30061">
    <property type="entry name" value="MALTOSE-BINDING PERIPLASMIC PROTEIN"/>
    <property type="match status" value="1"/>
</dbReference>
<gene>
    <name evidence="6" type="ORF">VW23_012355</name>
</gene>
<dbReference type="GO" id="GO:0015768">
    <property type="term" value="P:maltose transport"/>
    <property type="evidence" value="ECO:0007669"/>
    <property type="project" value="TreeGrafter"/>
</dbReference>
<reference evidence="6 7" key="1">
    <citation type="journal article" date="2015" name="Genome Announc.">
        <title>Genome Assemblies of Three Soil-Associated Devosia species: D. insulae, D. limi, and D. soli.</title>
        <authorList>
            <person name="Hassan Y.I."/>
            <person name="Lepp D."/>
            <person name="Zhou T."/>
        </authorList>
    </citation>
    <scope>NUCLEOTIDE SEQUENCE [LARGE SCALE GENOMIC DNA]</scope>
    <source>
        <strain evidence="6 7">DS-56</strain>
    </source>
</reference>
<evidence type="ECO:0000256" key="1">
    <source>
        <dbReference type="ARBA" id="ARBA00008520"/>
    </source>
</evidence>
<dbReference type="CDD" id="cd13585">
    <property type="entry name" value="PBP2_TMBP_like"/>
    <property type="match status" value="1"/>
</dbReference>
<dbReference type="Gene3D" id="3.40.190.10">
    <property type="entry name" value="Periplasmic binding protein-like II"/>
    <property type="match status" value="1"/>
</dbReference>
<dbReference type="GO" id="GO:0055052">
    <property type="term" value="C:ATP-binding cassette (ABC) transporter complex, substrate-binding subunit-containing"/>
    <property type="evidence" value="ECO:0007669"/>
    <property type="project" value="TreeGrafter"/>
</dbReference>
<organism evidence="6 7">
    <name type="scientific">Devosia insulae DS-56</name>
    <dbReference type="NCBI Taxonomy" id="1116389"/>
    <lineage>
        <taxon>Bacteria</taxon>
        <taxon>Pseudomonadati</taxon>
        <taxon>Pseudomonadota</taxon>
        <taxon>Alphaproteobacteria</taxon>
        <taxon>Hyphomicrobiales</taxon>
        <taxon>Devosiaceae</taxon>
        <taxon>Devosia</taxon>
    </lineage>
</organism>
<feature type="chain" id="PRO_5009190558" evidence="5">
    <location>
        <begin position="21"/>
        <end position="417"/>
    </location>
</feature>
<evidence type="ECO:0000256" key="2">
    <source>
        <dbReference type="ARBA" id="ARBA00022448"/>
    </source>
</evidence>
<evidence type="ECO:0000256" key="4">
    <source>
        <dbReference type="ARBA" id="ARBA00022764"/>
    </source>
</evidence>
<feature type="signal peptide" evidence="5">
    <location>
        <begin position="1"/>
        <end position="20"/>
    </location>
</feature>
<dbReference type="GO" id="GO:0042956">
    <property type="term" value="P:maltodextrin transmembrane transport"/>
    <property type="evidence" value="ECO:0007669"/>
    <property type="project" value="TreeGrafter"/>
</dbReference>
<dbReference type="InterPro" id="IPR006059">
    <property type="entry name" value="SBP"/>
</dbReference>